<accession>A0A1F5HFZ2</accession>
<dbReference type="CDD" id="cd01646">
    <property type="entry name" value="RT_Bac_retron_I"/>
    <property type="match status" value="1"/>
</dbReference>
<dbReference type="AlphaFoldDB" id="A0A1F5HFZ2"/>
<dbReference type="Pfam" id="PF00078">
    <property type="entry name" value="RVT_1"/>
    <property type="match status" value="1"/>
</dbReference>
<comment type="caution">
    <text evidence="2">The sequence shown here is derived from an EMBL/GenBank/DDBJ whole genome shotgun (WGS) entry which is preliminary data.</text>
</comment>
<protein>
    <recommendedName>
        <fullName evidence="1">Reverse transcriptase domain-containing protein</fullName>
    </recommendedName>
</protein>
<evidence type="ECO:0000313" key="2">
    <source>
        <dbReference type="EMBL" id="OGE03073.1"/>
    </source>
</evidence>
<evidence type="ECO:0000313" key="3">
    <source>
        <dbReference type="Proteomes" id="UP000176751"/>
    </source>
</evidence>
<gene>
    <name evidence="2" type="ORF">A2196_04110</name>
</gene>
<name>A0A1F5HFZ2_9BACT</name>
<dbReference type="InterPro" id="IPR000477">
    <property type="entry name" value="RT_dom"/>
</dbReference>
<reference evidence="2 3" key="1">
    <citation type="journal article" date="2016" name="Nat. Commun.">
        <title>Thousands of microbial genomes shed light on interconnected biogeochemical processes in an aquifer system.</title>
        <authorList>
            <person name="Anantharaman K."/>
            <person name="Brown C.T."/>
            <person name="Hug L.A."/>
            <person name="Sharon I."/>
            <person name="Castelle C.J."/>
            <person name="Probst A.J."/>
            <person name="Thomas B.C."/>
            <person name="Singh A."/>
            <person name="Wilkins M.J."/>
            <person name="Karaoz U."/>
            <person name="Brodie E.L."/>
            <person name="Williams K.H."/>
            <person name="Hubbard S.S."/>
            <person name="Banfield J.F."/>
        </authorList>
    </citation>
    <scope>NUCLEOTIDE SEQUENCE [LARGE SCALE GENOMIC DNA]</scope>
</reference>
<dbReference type="PROSITE" id="PS50878">
    <property type="entry name" value="RT_POL"/>
    <property type="match status" value="1"/>
</dbReference>
<dbReference type="EMBL" id="MFCA01000005">
    <property type="protein sequence ID" value="OGE03073.1"/>
    <property type="molecule type" value="Genomic_DNA"/>
</dbReference>
<organism evidence="2 3">
    <name type="scientific">Candidatus Curtissbacteria bacterium RIFOXYA1_FULL_41_14</name>
    <dbReference type="NCBI Taxonomy" id="1797737"/>
    <lineage>
        <taxon>Bacteria</taxon>
        <taxon>Candidatus Curtissiibacteriota</taxon>
    </lineage>
</organism>
<feature type="domain" description="Reverse transcriptase" evidence="1">
    <location>
        <begin position="45"/>
        <end position="281"/>
    </location>
</feature>
<evidence type="ECO:0000259" key="1">
    <source>
        <dbReference type="PROSITE" id="PS50878"/>
    </source>
</evidence>
<dbReference type="STRING" id="1797737.A2196_04110"/>
<dbReference type="Proteomes" id="UP000176751">
    <property type="component" value="Unassembled WGS sequence"/>
</dbReference>
<sequence length="495" mass="58264">MNNFQRRSKEYFKQIPKGSLLFKHLTEDGYLPESWVLPPVLEIKLSKKVGQGDKNVRNPVVLFAPKTDLKWREFSFLHPNNYQIICEQLCKQEFQIILKKISQGKNIYSYSLPVNYHRPDERSAKQILQWSELQEDLMFHASQYPYILILDLSNCYHTMYTHSIEWACESVGYKRYGSELDTCVRRGMKNRTHGLPVGPRITDYIAELVLCSIDRDIEKTFKNKKFIGGRYRDNYFLLCNSKTQAEDLLKNITRCLRSKNQTVNSEKTKILETEKYFGSFWQIDYDLLIHQLSLNFKDLSKIQRISRKRLEAFVSSILRLSSSIEHERAVFEKALSLLQILRPVRKQDYLRYISLICRMYKSRTQAIPKTLSIMSKLADENDDCMNFFKRFLMEHFEKAYKRSDEFEILWLSYFITKYDAEAKRILPKLKSGGDSLLTIMAEFIEKNLLKKSKSPNIVGILWRNKPNTSRIGLSFPNYKSSSALSKILQPKFAHS</sequence>
<proteinExistence type="predicted"/>